<organism evidence="1 2">
    <name type="scientific">Methylophilus aquaticus</name>
    <dbReference type="NCBI Taxonomy" id="1971610"/>
    <lineage>
        <taxon>Bacteria</taxon>
        <taxon>Pseudomonadati</taxon>
        <taxon>Pseudomonadota</taxon>
        <taxon>Betaproteobacteria</taxon>
        <taxon>Nitrosomonadales</taxon>
        <taxon>Methylophilaceae</taxon>
        <taxon>Methylophilus</taxon>
    </lineage>
</organism>
<protein>
    <recommendedName>
        <fullName evidence="3">RiboL-PSP-HEPN domain-containing protein</fullName>
    </recommendedName>
</protein>
<dbReference type="EMBL" id="JAVCAP010000040">
    <property type="protein sequence ID" value="MDP8568960.1"/>
    <property type="molecule type" value="Genomic_DNA"/>
</dbReference>
<keyword evidence="2" id="KW-1185">Reference proteome</keyword>
<proteinExistence type="predicted"/>
<evidence type="ECO:0008006" key="3">
    <source>
        <dbReference type="Google" id="ProtNLM"/>
    </source>
</evidence>
<reference evidence="2" key="1">
    <citation type="journal article" date="2019" name="Int. J. Syst. Evol. Microbiol.">
        <title>The Global Catalogue of Microorganisms (GCM) 10K type strain sequencing project: providing services to taxonomists for standard genome sequencing and annotation.</title>
        <authorList>
            <consortium name="The Broad Institute Genomics Platform"/>
            <consortium name="The Broad Institute Genome Sequencing Center for Infectious Disease"/>
            <person name="Wu L."/>
            <person name="Ma J."/>
        </authorList>
    </citation>
    <scope>NUCLEOTIDE SEQUENCE [LARGE SCALE GENOMIC DNA]</scope>
    <source>
        <strain evidence="2">VKM B-3159</strain>
    </source>
</reference>
<comment type="caution">
    <text evidence="1">The sequence shown here is derived from an EMBL/GenBank/DDBJ whole genome shotgun (WGS) entry which is preliminary data.</text>
</comment>
<dbReference type="RefSeq" id="WP_306390759.1">
    <property type="nucleotide sequence ID" value="NZ_JAVCAP010000040.1"/>
</dbReference>
<name>A0ABT9JYV4_9PROT</name>
<accession>A0ABT9JYV4</accession>
<evidence type="ECO:0000313" key="2">
    <source>
        <dbReference type="Proteomes" id="UP001225906"/>
    </source>
</evidence>
<gene>
    <name evidence="1" type="ORF">Q9291_14015</name>
</gene>
<dbReference type="Proteomes" id="UP001225906">
    <property type="component" value="Unassembled WGS sequence"/>
</dbReference>
<evidence type="ECO:0000313" key="1">
    <source>
        <dbReference type="EMBL" id="MDP8568960.1"/>
    </source>
</evidence>
<sequence length="237" mass="27345">MPNDFKDRIRKDYISGGGIFGQFIYPYAEEIKKSKFFLDTMEEFVISSEQREIDAHKSRTNDLTPEQLDEYWQWHYPVHWQEIFANRIRASFIMQNCSFVEGELNEIAERVGVVSGAPIKLRDLTGSTLSKPKKFIEAFGRFTTPEAGSWEIMERIFDVRNVMVHEAGYSGGYRNHKKLVEFAKSVTGLSFSNDHIQVEREFCDYCLNAASDFVTNLHSAYDSFRATASALENMKAQ</sequence>